<evidence type="ECO:0000256" key="3">
    <source>
        <dbReference type="SAM" id="MobiDB-lite"/>
    </source>
</evidence>
<keyword evidence="4" id="KW-0812">Transmembrane</keyword>
<dbReference type="Gene3D" id="2.120.10.80">
    <property type="entry name" value="Kelch-type beta propeller"/>
    <property type="match status" value="1"/>
</dbReference>
<proteinExistence type="predicted"/>
<keyword evidence="6" id="KW-1185">Reference proteome</keyword>
<reference evidence="5" key="1">
    <citation type="journal article" date="2023" name="Mol. Phylogenet. Evol.">
        <title>Genome-scale phylogeny and comparative genomics of the fungal order Sordariales.</title>
        <authorList>
            <person name="Hensen N."/>
            <person name="Bonometti L."/>
            <person name="Westerberg I."/>
            <person name="Brannstrom I.O."/>
            <person name="Guillou S."/>
            <person name="Cros-Aarteil S."/>
            <person name="Calhoun S."/>
            <person name="Haridas S."/>
            <person name="Kuo A."/>
            <person name="Mondo S."/>
            <person name="Pangilinan J."/>
            <person name="Riley R."/>
            <person name="LaButti K."/>
            <person name="Andreopoulos B."/>
            <person name="Lipzen A."/>
            <person name="Chen C."/>
            <person name="Yan M."/>
            <person name="Daum C."/>
            <person name="Ng V."/>
            <person name="Clum A."/>
            <person name="Steindorff A."/>
            <person name="Ohm R.A."/>
            <person name="Martin F."/>
            <person name="Silar P."/>
            <person name="Natvig D.O."/>
            <person name="Lalanne C."/>
            <person name="Gautier V."/>
            <person name="Ament-Velasquez S.L."/>
            <person name="Kruys A."/>
            <person name="Hutchinson M.I."/>
            <person name="Powell A.J."/>
            <person name="Barry K."/>
            <person name="Miller A.N."/>
            <person name="Grigoriev I.V."/>
            <person name="Debuchy R."/>
            <person name="Gladieux P."/>
            <person name="Hiltunen Thoren M."/>
            <person name="Johannesson H."/>
        </authorList>
    </citation>
    <scope>NUCLEOTIDE SEQUENCE</scope>
    <source>
        <strain evidence="5">CBS 990.96</strain>
    </source>
</reference>
<feature type="region of interest" description="Disordered" evidence="3">
    <location>
        <begin position="435"/>
        <end position="466"/>
    </location>
</feature>
<feature type="compositionally biased region" description="Low complexity" evidence="3">
    <location>
        <begin position="448"/>
        <end position="458"/>
    </location>
</feature>
<reference evidence="5" key="2">
    <citation type="submission" date="2023-05" db="EMBL/GenBank/DDBJ databases">
        <authorList>
            <consortium name="Lawrence Berkeley National Laboratory"/>
            <person name="Steindorff A."/>
            <person name="Hensen N."/>
            <person name="Bonometti L."/>
            <person name="Westerberg I."/>
            <person name="Brannstrom I.O."/>
            <person name="Guillou S."/>
            <person name="Cros-Aarteil S."/>
            <person name="Calhoun S."/>
            <person name="Haridas S."/>
            <person name="Kuo A."/>
            <person name="Mondo S."/>
            <person name="Pangilinan J."/>
            <person name="Riley R."/>
            <person name="Labutti K."/>
            <person name="Andreopoulos B."/>
            <person name="Lipzen A."/>
            <person name="Chen C."/>
            <person name="Yanf M."/>
            <person name="Daum C."/>
            <person name="Ng V."/>
            <person name="Clum A."/>
            <person name="Ohm R."/>
            <person name="Martin F."/>
            <person name="Silar P."/>
            <person name="Natvig D."/>
            <person name="Lalanne C."/>
            <person name="Gautier V."/>
            <person name="Ament-Velasquez S.L."/>
            <person name="Kruys A."/>
            <person name="Hutchinson M.I."/>
            <person name="Powell A.J."/>
            <person name="Barry K."/>
            <person name="Miller A.N."/>
            <person name="Grigoriev I.V."/>
            <person name="Debuchy R."/>
            <person name="Gladieux P."/>
            <person name="Thoren M.H."/>
            <person name="Johannesson H."/>
        </authorList>
    </citation>
    <scope>NUCLEOTIDE SEQUENCE</scope>
    <source>
        <strain evidence="5">CBS 990.96</strain>
    </source>
</reference>
<name>A0AAN6YKW3_9PEZI</name>
<dbReference type="SUPFAM" id="SSF117281">
    <property type="entry name" value="Kelch motif"/>
    <property type="match status" value="1"/>
</dbReference>
<evidence type="ECO:0000256" key="1">
    <source>
        <dbReference type="ARBA" id="ARBA00022441"/>
    </source>
</evidence>
<dbReference type="EMBL" id="MU865580">
    <property type="protein sequence ID" value="KAK4221148.1"/>
    <property type="molecule type" value="Genomic_DNA"/>
</dbReference>
<dbReference type="PANTHER" id="PTHR46093:SF18">
    <property type="entry name" value="FIBRONECTIN TYPE-III DOMAIN-CONTAINING PROTEIN"/>
    <property type="match status" value="1"/>
</dbReference>
<keyword evidence="4" id="KW-1133">Transmembrane helix</keyword>
<accession>A0AAN6YKW3</accession>
<dbReference type="InterPro" id="IPR015915">
    <property type="entry name" value="Kelch-typ_b-propeller"/>
</dbReference>
<evidence type="ECO:0000256" key="2">
    <source>
        <dbReference type="ARBA" id="ARBA00022737"/>
    </source>
</evidence>
<evidence type="ECO:0000313" key="6">
    <source>
        <dbReference type="Proteomes" id="UP001301958"/>
    </source>
</evidence>
<feature type="transmembrane region" description="Helical" evidence="4">
    <location>
        <begin position="470"/>
        <end position="494"/>
    </location>
</feature>
<evidence type="ECO:0000256" key="4">
    <source>
        <dbReference type="SAM" id="Phobius"/>
    </source>
</evidence>
<dbReference type="Proteomes" id="UP001301958">
    <property type="component" value="Unassembled WGS sequence"/>
</dbReference>
<keyword evidence="1" id="KW-0880">Kelch repeat</keyword>
<protein>
    <submittedName>
        <fullName evidence="5">Kelch repeat-containing protein</fullName>
    </submittedName>
</protein>
<evidence type="ECO:0000313" key="5">
    <source>
        <dbReference type="EMBL" id="KAK4221148.1"/>
    </source>
</evidence>
<organism evidence="5 6">
    <name type="scientific">Podospora fimiseda</name>
    <dbReference type="NCBI Taxonomy" id="252190"/>
    <lineage>
        <taxon>Eukaryota</taxon>
        <taxon>Fungi</taxon>
        <taxon>Dikarya</taxon>
        <taxon>Ascomycota</taxon>
        <taxon>Pezizomycotina</taxon>
        <taxon>Sordariomycetes</taxon>
        <taxon>Sordariomycetidae</taxon>
        <taxon>Sordariales</taxon>
        <taxon>Podosporaceae</taxon>
        <taxon>Podospora</taxon>
    </lineage>
</organism>
<dbReference type="AlphaFoldDB" id="A0AAN6YKW3"/>
<keyword evidence="2" id="KW-0677">Repeat</keyword>
<comment type="caution">
    <text evidence="5">The sequence shown here is derived from an EMBL/GenBank/DDBJ whole genome shotgun (WGS) entry which is preliminary data.</text>
</comment>
<sequence>MYDLKAEGLPPTEKFSRRVFHSAVVVGGYVYIDGGEVSWLEGSGFVLIPVNSTISIPLNISWSTSSVQQYFGLILGRTAAGVPVLDNQCAWVDPSGKAFTIWGGIATHQGEPPPSHIWRFSVDGKGGGSWTKQEPKGSTMIELGKNVRSTHAAWTQDKEKGYWIGGYADSSTDTSVSGETTLALPGMVEYNMSTGELRNKSTLPGLGLYGTTINGAAQFVPGFGSKKEGVILLMGGAESPIVLPVGVNSLIGRDFNSVYLYDTLTEKWFNQTTKGERPPARQKFCLVGVKGRNGTYEIFMYGGLSQQNWAASEDVYVLSLPGFVFFKASLPSGTSTPRLDHACGLAGKRQMLSIGGTDASNPGMPNRLFEPDPWKNGLGIFDLTKMRWTDKYDADAEEYESPDVVKQWYDQGGLESVAWSSADVKSLFIDESRLKSSDSDSIPSTAQPTDSPKSSSSQPPVPGRANASSAIIGGTVGGVVFLLLLGGLAWMLMVRKRKVVKAAKDCEEDEKNKVRYSGPQQLECNRYMPPEMDGGFIGVEVPGFRERMELSADRNAELPG</sequence>
<keyword evidence="4" id="KW-0472">Membrane</keyword>
<gene>
    <name evidence="5" type="ORF">QBC38DRAFT_505136</name>
</gene>
<dbReference type="PANTHER" id="PTHR46093">
    <property type="entry name" value="ACYL-COA-BINDING DOMAIN-CONTAINING PROTEIN 5"/>
    <property type="match status" value="1"/>
</dbReference>